<organism evidence="1">
    <name type="scientific">Opuntia streptacantha</name>
    <name type="common">Prickly pear cactus</name>
    <name type="synonym">Opuntia cardona</name>
    <dbReference type="NCBI Taxonomy" id="393608"/>
    <lineage>
        <taxon>Eukaryota</taxon>
        <taxon>Viridiplantae</taxon>
        <taxon>Streptophyta</taxon>
        <taxon>Embryophyta</taxon>
        <taxon>Tracheophyta</taxon>
        <taxon>Spermatophyta</taxon>
        <taxon>Magnoliopsida</taxon>
        <taxon>eudicotyledons</taxon>
        <taxon>Gunneridae</taxon>
        <taxon>Pentapetalae</taxon>
        <taxon>Caryophyllales</taxon>
        <taxon>Cactineae</taxon>
        <taxon>Cactaceae</taxon>
        <taxon>Opuntioideae</taxon>
        <taxon>Opuntia</taxon>
    </lineage>
</organism>
<reference evidence="1" key="2">
    <citation type="submission" date="2020-07" db="EMBL/GenBank/DDBJ databases">
        <authorList>
            <person name="Vera ALvarez R."/>
            <person name="Arias-Moreno D.M."/>
            <person name="Jimenez-Jacinto V."/>
            <person name="Jimenez-Bremont J.F."/>
            <person name="Swaminathan K."/>
            <person name="Moose S.P."/>
            <person name="Guerrero-Gonzalez M.L."/>
            <person name="Marino-Ramirez L."/>
            <person name="Landsman D."/>
            <person name="Rodriguez-Kessler M."/>
            <person name="Delgado-Sanchez P."/>
        </authorList>
    </citation>
    <scope>NUCLEOTIDE SEQUENCE</scope>
    <source>
        <tissue evidence="1">Cladode</tissue>
    </source>
</reference>
<proteinExistence type="predicted"/>
<sequence>MPKLPLAPWFSLQLNVETEAPKKSPPLPCFFPHHSQDPQSTIQPPLLTLRKSRGFELPKMTCCFLVSPLLLLRALFQQYLKQRREGAMAGTKLMMMKKKKTKILNPWPGFDGDNVRWVKIMGE</sequence>
<accession>A0A7C9EK13</accession>
<dbReference type="EMBL" id="GISG01247514">
    <property type="protein sequence ID" value="MBA4670442.1"/>
    <property type="molecule type" value="Transcribed_RNA"/>
</dbReference>
<protein>
    <submittedName>
        <fullName evidence="1">Uncharacterized protein</fullName>
    </submittedName>
</protein>
<evidence type="ECO:0000313" key="1">
    <source>
        <dbReference type="EMBL" id="MBA4670442.1"/>
    </source>
</evidence>
<dbReference type="AlphaFoldDB" id="A0A7C9EK13"/>
<reference evidence="1" key="1">
    <citation type="journal article" date="2013" name="J. Plant Res.">
        <title>Effect of fungi and light on seed germination of three Opuntia species from semiarid lands of central Mexico.</title>
        <authorList>
            <person name="Delgado-Sanchez P."/>
            <person name="Jimenez-Bremont J.F."/>
            <person name="Guerrero-Gonzalez Mde L."/>
            <person name="Flores J."/>
        </authorList>
    </citation>
    <scope>NUCLEOTIDE SEQUENCE</scope>
    <source>
        <tissue evidence="1">Cladode</tissue>
    </source>
</reference>
<name>A0A7C9EK13_OPUST</name>